<dbReference type="Proteomes" id="UP000076584">
    <property type="component" value="Unassembled WGS sequence"/>
</dbReference>
<gene>
    <name evidence="1" type="ORF">CI238_08356</name>
</gene>
<accession>A0A161VS81</accession>
<reference evidence="1 2" key="1">
    <citation type="submission" date="2015-06" db="EMBL/GenBank/DDBJ databases">
        <title>Survival trade-offs in plant roots during colonization by closely related pathogenic and mutualistic fungi.</title>
        <authorList>
            <person name="Hacquard S."/>
            <person name="Kracher B."/>
            <person name="Hiruma K."/>
            <person name="Weinman A."/>
            <person name="Muench P."/>
            <person name="Garrido Oter R."/>
            <person name="Ver Loren van Themaat E."/>
            <person name="Dallerey J.-F."/>
            <person name="Damm U."/>
            <person name="Henrissat B."/>
            <person name="Lespinet O."/>
            <person name="Thon M."/>
            <person name="Kemen E."/>
            <person name="McHardy A.C."/>
            <person name="Schulze-Lefert P."/>
            <person name="O'Connell R.J."/>
        </authorList>
    </citation>
    <scope>NUCLEOTIDE SEQUENCE [LARGE SCALE GENOMIC DNA]</scope>
    <source>
        <strain evidence="1 2">MAFF 238704</strain>
    </source>
</reference>
<evidence type="ECO:0000313" key="1">
    <source>
        <dbReference type="EMBL" id="KZL80164.1"/>
    </source>
</evidence>
<sequence>LPIAADDDGRGNFQYSTSTYYTTSTMSRILMGRALRGAKASVWEQQACMAQQQRSFSQTPSRQNPQVVFDKTTTPGLAPILEEIQSNIILPYYLPIHQRKRVFSEKLKHRLKNDPVYLEIDGLEHRFSHINEEALPPSREVTWKALRAMQTPQDWNNFARLLSGMRNAGRHYSQTDFAKMIRIAGARGQIYTIIDAARQVRKTGLRLDNSEKVNEVLHFVQMRAVESEWDKEKTEQALRWSEMVLEMLEDANHAPDGRKVAKRGKGRFPLFKDPQILGAALHLSAVLAVKHNDGKDLDGKVAGYAKKVADGWPAGKGLLQLHPQEAYADRVDGVAYLVHSRTQYLSYASPILHGLFMAARVVEKPLADRLHAIAASLGNEVKEVVEKQDYPAERGLKTYNALFNSS</sequence>
<dbReference type="AlphaFoldDB" id="A0A161VS81"/>
<keyword evidence="2" id="KW-1185">Reference proteome</keyword>
<comment type="caution">
    <text evidence="1">The sequence shown here is derived from an EMBL/GenBank/DDBJ whole genome shotgun (WGS) entry which is preliminary data.</text>
</comment>
<feature type="non-terminal residue" evidence="1">
    <location>
        <position position="1"/>
    </location>
</feature>
<protein>
    <submittedName>
        <fullName evidence="1">Uncharacterized protein</fullName>
    </submittedName>
</protein>
<proteinExistence type="predicted"/>
<dbReference type="EMBL" id="LFIW01001977">
    <property type="protein sequence ID" value="KZL80164.1"/>
    <property type="molecule type" value="Genomic_DNA"/>
</dbReference>
<organism evidence="1 2">
    <name type="scientific">Colletotrichum incanum</name>
    <name type="common">Soybean anthracnose fungus</name>
    <dbReference type="NCBI Taxonomy" id="1573173"/>
    <lineage>
        <taxon>Eukaryota</taxon>
        <taxon>Fungi</taxon>
        <taxon>Dikarya</taxon>
        <taxon>Ascomycota</taxon>
        <taxon>Pezizomycotina</taxon>
        <taxon>Sordariomycetes</taxon>
        <taxon>Hypocreomycetidae</taxon>
        <taxon>Glomerellales</taxon>
        <taxon>Glomerellaceae</taxon>
        <taxon>Colletotrichum</taxon>
        <taxon>Colletotrichum spaethianum species complex</taxon>
    </lineage>
</organism>
<evidence type="ECO:0000313" key="2">
    <source>
        <dbReference type="Proteomes" id="UP000076584"/>
    </source>
</evidence>
<name>A0A161VS81_COLIC</name>